<evidence type="ECO:0000313" key="1">
    <source>
        <dbReference type="EMBL" id="TWI89500.1"/>
    </source>
</evidence>
<dbReference type="AlphaFoldDB" id="A0A562T9M1"/>
<gene>
    <name evidence="1" type="ORF">JM93_01703</name>
</gene>
<evidence type="ECO:0000313" key="2">
    <source>
        <dbReference type="Proteomes" id="UP000320593"/>
    </source>
</evidence>
<dbReference type="Gene3D" id="3.30.70.100">
    <property type="match status" value="1"/>
</dbReference>
<dbReference type="Proteomes" id="UP000320593">
    <property type="component" value="Unassembled WGS sequence"/>
</dbReference>
<sequence>MSGHCLELVVFKVKNPEDACKARRAAQDCVKHYDGFLSWTAYEDAEGSGTFADIVSWRDLSCAKAAAKRVVHDPGFKAIMAEIDGLITMGHYTPDRTVMTARKAA</sequence>
<proteinExistence type="predicted"/>
<dbReference type="InterPro" id="IPR011008">
    <property type="entry name" value="Dimeric_a/b-barrel"/>
</dbReference>
<protein>
    <recommendedName>
        <fullName evidence="3">Antibiotic biosynthesis monooxygenase</fullName>
    </recommendedName>
</protein>
<comment type="caution">
    <text evidence="1">The sequence shown here is derived from an EMBL/GenBank/DDBJ whole genome shotgun (WGS) entry which is preliminary data.</text>
</comment>
<reference evidence="1 2" key="1">
    <citation type="submission" date="2019-07" db="EMBL/GenBank/DDBJ databases">
        <title>Genomic Encyclopedia of Archaeal and Bacterial Type Strains, Phase II (KMG-II): from individual species to whole genera.</title>
        <authorList>
            <person name="Goeker M."/>
        </authorList>
    </citation>
    <scope>NUCLEOTIDE SEQUENCE [LARGE SCALE GENOMIC DNA]</scope>
    <source>
        <strain evidence="1 2">ATCC BAA-252</strain>
    </source>
</reference>
<dbReference type="EMBL" id="VLLF01000003">
    <property type="protein sequence ID" value="TWI89500.1"/>
    <property type="molecule type" value="Genomic_DNA"/>
</dbReference>
<keyword evidence="2" id="KW-1185">Reference proteome</keyword>
<evidence type="ECO:0008006" key="3">
    <source>
        <dbReference type="Google" id="ProtNLM"/>
    </source>
</evidence>
<dbReference type="OrthoDB" id="8419030at2"/>
<dbReference type="RefSeq" id="WP_145342173.1">
    <property type="nucleotide sequence ID" value="NZ_SMLY01000063.1"/>
</dbReference>
<name>A0A562T9M1_9HYPH</name>
<accession>A0A562T9M1</accession>
<dbReference type="SUPFAM" id="SSF54909">
    <property type="entry name" value="Dimeric alpha+beta barrel"/>
    <property type="match status" value="1"/>
</dbReference>
<organism evidence="1 2">
    <name type="scientific">Roseibium hamelinense</name>
    <dbReference type="NCBI Taxonomy" id="150831"/>
    <lineage>
        <taxon>Bacteria</taxon>
        <taxon>Pseudomonadati</taxon>
        <taxon>Pseudomonadota</taxon>
        <taxon>Alphaproteobacteria</taxon>
        <taxon>Hyphomicrobiales</taxon>
        <taxon>Stappiaceae</taxon>
        <taxon>Roseibium</taxon>
    </lineage>
</organism>